<dbReference type="PANTHER" id="PTHR43094:SF1">
    <property type="entry name" value="AMINOTRANSFERASE CLASS-III"/>
    <property type="match status" value="1"/>
</dbReference>
<dbReference type="Pfam" id="PF00202">
    <property type="entry name" value="Aminotran_3"/>
    <property type="match status" value="1"/>
</dbReference>
<sequence length="368" mass="42003">MNYDGLIPEQQKPVQPAHPHWRYGTIEDGVKKIDPLLHYGCFTLGFEYPQIVDKVCEVVKNIKPEIAEVVGTTDLRLNQVSYQLQDKLFKVTGGYNSFYALSGSDANEGAVKLASAYHHTLGNKDKKKIVTLNPSYHGSTYLTSSLGCESLMVDPFYTFEKFSGVIRVDRDFAEDSIDWKEVGAIMVETCSYSDIMTPFTEEFWNKLTYIQQNYNVLIIIDDIFIGGGKTGHYCGWKHLPIVPDIFTMGKAITAGFFPLSATFYNSKVKSTLPDDFKWEHGFTYNFSIPGVVSALEYLDIVHNQEHYERQAEICNRARKTFLINGFDIVNTFGTYFLVEKGDFMNLYMMPLNADDEYFETLRQELCTL</sequence>
<dbReference type="EMBL" id="UINC01008214">
    <property type="protein sequence ID" value="SVA37009.1"/>
    <property type="molecule type" value="Genomic_DNA"/>
</dbReference>
<proteinExistence type="inferred from homology"/>
<evidence type="ECO:0000313" key="3">
    <source>
        <dbReference type="EMBL" id="SVA37009.1"/>
    </source>
</evidence>
<dbReference type="GO" id="GO:0008483">
    <property type="term" value="F:transaminase activity"/>
    <property type="evidence" value="ECO:0007669"/>
    <property type="project" value="InterPro"/>
</dbReference>
<dbReference type="SUPFAM" id="SSF53383">
    <property type="entry name" value="PLP-dependent transferases"/>
    <property type="match status" value="1"/>
</dbReference>
<dbReference type="GO" id="GO:0030170">
    <property type="term" value="F:pyridoxal phosphate binding"/>
    <property type="evidence" value="ECO:0007669"/>
    <property type="project" value="InterPro"/>
</dbReference>
<gene>
    <name evidence="3" type="ORF">METZ01_LOCUS89863</name>
</gene>
<dbReference type="Gene3D" id="3.40.640.10">
    <property type="entry name" value="Type I PLP-dependent aspartate aminotransferase-like (Major domain)"/>
    <property type="match status" value="1"/>
</dbReference>
<name>A0A381V9E1_9ZZZZ</name>
<dbReference type="InterPro" id="IPR015424">
    <property type="entry name" value="PyrdxlP-dep_Trfase"/>
</dbReference>
<accession>A0A381V9E1</accession>
<comment type="similarity">
    <text evidence="1">Belongs to the class-III pyridoxal-phosphate-dependent aminotransferase family.</text>
</comment>
<dbReference type="PANTHER" id="PTHR43094">
    <property type="entry name" value="AMINOTRANSFERASE"/>
    <property type="match status" value="1"/>
</dbReference>
<dbReference type="InterPro" id="IPR015422">
    <property type="entry name" value="PyrdxlP-dep_Trfase_small"/>
</dbReference>
<evidence type="ECO:0008006" key="4">
    <source>
        <dbReference type="Google" id="ProtNLM"/>
    </source>
</evidence>
<reference evidence="3" key="1">
    <citation type="submission" date="2018-05" db="EMBL/GenBank/DDBJ databases">
        <authorList>
            <person name="Lanie J.A."/>
            <person name="Ng W.-L."/>
            <person name="Kazmierczak K.M."/>
            <person name="Andrzejewski T.M."/>
            <person name="Davidsen T.M."/>
            <person name="Wayne K.J."/>
            <person name="Tettelin H."/>
            <person name="Glass J.I."/>
            <person name="Rusch D."/>
            <person name="Podicherti R."/>
            <person name="Tsui H.-C.T."/>
            <person name="Winkler M.E."/>
        </authorList>
    </citation>
    <scope>NUCLEOTIDE SEQUENCE</scope>
</reference>
<dbReference type="AlphaFoldDB" id="A0A381V9E1"/>
<evidence type="ECO:0000256" key="1">
    <source>
        <dbReference type="ARBA" id="ARBA00008954"/>
    </source>
</evidence>
<evidence type="ECO:0000256" key="2">
    <source>
        <dbReference type="ARBA" id="ARBA00022898"/>
    </source>
</evidence>
<keyword evidence="2" id="KW-0663">Pyridoxal phosphate</keyword>
<dbReference type="InterPro" id="IPR015421">
    <property type="entry name" value="PyrdxlP-dep_Trfase_major"/>
</dbReference>
<organism evidence="3">
    <name type="scientific">marine metagenome</name>
    <dbReference type="NCBI Taxonomy" id="408172"/>
    <lineage>
        <taxon>unclassified sequences</taxon>
        <taxon>metagenomes</taxon>
        <taxon>ecological metagenomes</taxon>
    </lineage>
</organism>
<dbReference type="Gene3D" id="3.90.1150.10">
    <property type="entry name" value="Aspartate Aminotransferase, domain 1"/>
    <property type="match status" value="1"/>
</dbReference>
<dbReference type="InterPro" id="IPR005814">
    <property type="entry name" value="Aminotrans_3"/>
</dbReference>
<protein>
    <recommendedName>
        <fullName evidence="4">Aspartate aminotransferase family protein</fullName>
    </recommendedName>
</protein>